<keyword evidence="11" id="KW-0325">Glycoprotein</keyword>
<evidence type="ECO:0000313" key="15">
    <source>
        <dbReference type="EMBL" id="KAJ4835330.1"/>
    </source>
</evidence>
<evidence type="ECO:0000256" key="1">
    <source>
        <dbReference type="ARBA" id="ARBA00004479"/>
    </source>
</evidence>
<name>A0A9Q0FPM3_9ROSI</name>
<evidence type="ECO:0000256" key="11">
    <source>
        <dbReference type="ARBA" id="ARBA00023180"/>
    </source>
</evidence>
<dbReference type="FunFam" id="2.60.40.420:FF:000067">
    <property type="entry name" value="Cupredoxin superfamily protein"/>
    <property type="match status" value="1"/>
</dbReference>
<dbReference type="EMBL" id="JAKUCV010004451">
    <property type="protein sequence ID" value="KAJ4835330.1"/>
    <property type="molecule type" value="Genomic_DNA"/>
</dbReference>
<evidence type="ECO:0000259" key="14">
    <source>
        <dbReference type="PROSITE" id="PS51485"/>
    </source>
</evidence>
<dbReference type="InterPro" id="IPR008972">
    <property type="entry name" value="Cupredoxin"/>
</dbReference>
<evidence type="ECO:0000256" key="6">
    <source>
        <dbReference type="ARBA" id="ARBA00022982"/>
    </source>
</evidence>
<keyword evidence="2" id="KW-0813">Transport</keyword>
<keyword evidence="10" id="KW-1015">Disulfide bond</keyword>
<dbReference type="SUPFAM" id="SSF49503">
    <property type="entry name" value="Cupredoxins"/>
    <property type="match status" value="1"/>
</dbReference>
<dbReference type="AlphaFoldDB" id="A0A9Q0FPM3"/>
<organism evidence="15 16">
    <name type="scientific">Turnera subulata</name>
    <dbReference type="NCBI Taxonomy" id="218843"/>
    <lineage>
        <taxon>Eukaryota</taxon>
        <taxon>Viridiplantae</taxon>
        <taxon>Streptophyta</taxon>
        <taxon>Embryophyta</taxon>
        <taxon>Tracheophyta</taxon>
        <taxon>Spermatophyta</taxon>
        <taxon>Magnoliopsida</taxon>
        <taxon>eudicotyledons</taxon>
        <taxon>Gunneridae</taxon>
        <taxon>Pentapetalae</taxon>
        <taxon>rosids</taxon>
        <taxon>fabids</taxon>
        <taxon>Malpighiales</taxon>
        <taxon>Passifloraceae</taxon>
        <taxon>Turnera</taxon>
    </lineage>
</organism>
<dbReference type="PANTHER" id="PTHR33021">
    <property type="entry name" value="BLUE COPPER PROTEIN"/>
    <property type="match status" value="1"/>
</dbReference>
<dbReference type="GO" id="GO:0009055">
    <property type="term" value="F:electron transfer activity"/>
    <property type="evidence" value="ECO:0007669"/>
    <property type="project" value="InterPro"/>
</dbReference>
<dbReference type="PROSITE" id="PS51485">
    <property type="entry name" value="PHYTOCYANIN"/>
    <property type="match status" value="1"/>
</dbReference>
<evidence type="ECO:0000256" key="8">
    <source>
        <dbReference type="ARBA" id="ARBA00023008"/>
    </source>
</evidence>
<reference evidence="15" key="2">
    <citation type="journal article" date="2023" name="Plants (Basel)">
        <title>Annotation of the Turnera subulata (Passifloraceae) Draft Genome Reveals the S-Locus Evolved after the Divergence of Turneroideae from Passifloroideae in a Stepwise Manner.</title>
        <authorList>
            <person name="Henning P.M."/>
            <person name="Roalson E.H."/>
            <person name="Mir W."/>
            <person name="McCubbin A.G."/>
            <person name="Shore J.S."/>
        </authorList>
    </citation>
    <scope>NUCLEOTIDE SEQUENCE</scope>
    <source>
        <strain evidence="15">F60SS</strain>
    </source>
</reference>
<keyword evidence="7 12" id="KW-1133">Transmembrane helix</keyword>
<keyword evidence="8" id="KW-0186">Copper</keyword>
<evidence type="ECO:0000256" key="9">
    <source>
        <dbReference type="ARBA" id="ARBA00023136"/>
    </source>
</evidence>
<sequence>MKTSHLLIVFAIVATILPAATMATEYIVGDDKGWNVSVDYNAWASDKVFNVGDILVFKYDPPHNVYSVDAEGFKNCTPSQKGWTSGNDIITLATPGKKWYICGFGQHCATYGQKLVITVQGGDAAPAPAPGDPNQNGASGIASSWYQIIVVAAMAVVGLLI</sequence>
<dbReference type="Proteomes" id="UP001141552">
    <property type="component" value="Unassembled WGS sequence"/>
</dbReference>
<keyword evidence="4" id="KW-0479">Metal-binding</keyword>
<evidence type="ECO:0000313" key="16">
    <source>
        <dbReference type="Proteomes" id="UP001141552"/>
    </source>
</evidence>
<dbReference type="PANTHER" id="PTHR33021:SF408">
    <property type="entry name" value="PHYTOCYANIN DOMAIN-CONTAINING PROTEIN"/>
    <property type="match status" value="1"/>
</dbReference>
<feature type="domain" description="Phytocyanin" evidence="14">
    <location>
        <begin position="24"/>
        <end position="121"/>
    </location>
</feature>
<dbReference type="Gene3D" id="2.60.40.420">
    <property type="entry name" value="Cupredoxins - blue copper proteins"/>
    <property type="match status" value="1"/>
</dbReference>
<reference evidence="15" key="1">
    <citation type="submission" date="2022-02" db="EMBL/GenBank/DDBJ databases">
        <authorList>
            <person name="Henning P.M."/>
            <person name="McCubbin A.G."/>
            <person name="Shore J.S."/>
        </authorList>
    </citation>
    <scope>NUCLEOTIDE SEQUENCE</scope>
    <source>
        <strain evidence="15">F60SS</strain>
        <tissue evidence="15">Leaves</tissue>
    </source>
</reference>
<dbReference type="GO" id="GO:0009610">
    <property type="term" value="P:response to symbiotic fungus"/>
    <property type="evidence" value="ECO:0007669"/>
    <property type="project" value="UniProtKB-ARBA"/>
</dbReference>
<feature type="chain" id="PRO_5040359430" description="Phytocyanin domain-containing protein" evidence="13">
    <location>
        <begin position="24"/>
        <end position="161"/>
    </location>
</feature>
<feature type="transmembrane region" description="Helical" evidence="12">
    <location>
        <begin position="144"/>
        <end position="160"/>
    </location>
</feature>
<dbReference type="InterPro" id="IPR003245">
    <property type="entry name" value="Phytocyanin_dom"/>
</dbReference>
<evidence type="ECO:0000256" key="2">
    <source>
        <dbReference type="ARBA" id="ARBA00022448"/>
    </source>
</evidence>
<evidence type="ECO:0000256" key="10">
    <source>
        <dbReference type="ARBA" id="ARBA00023157"/>
    </source>
</evidence>
<evidence type="ECO:0000256" key="3">
    <source>
        <dbReference type="ARBA" id="ARBA00022692"/>
    </source>
</evidence>
<dbReference type="InterPro" id="IPR039391">
    <property type="entry name" value="Phytocyanin-like"/>
</dbReference>
<comment type="caution">
    <text evidence="15">The sequence shown here is derived from an EMBL/GenBank/DDBJ whole genome shotgun (WGS) entry which is preliminary data.</text>
</comment>
<dbReference type="CDD" id="cd04216">
    <property type="entry name" value="Phytocyanin"/>
    <property type="match status" value="1"/>
</dbReference>
<keyword evidence="3 12" id="KW-0812">Transmembrane</keyword>
<accession>A0A9Q0FPM3</accession>
<evidence type="ECO:0000256" key="7">
    <source>
        <dbReference type="ARBA" id="ARBA00022989"/>
    </source>
</evidence>
<dbReference type="GO" id="GO:0046872">
    <property type="term" value="F:metal ion binding"/>
    <property type="evidence" value="ECO:0007669"/>
    <property type="project" value="UniProtKB-KW"/>
</dbReference>
<comment type="subcellular location">
    <subcellularLocation>
        <location evidence="1">Membrane</location>
        <topology evidence="1">Single-pass type I membrane protein</topology>
    </subcellularLocation>
</comment>
<evidence type="ECO:0000256" key="12">
    <source>
        <dbReference type="SAM" id="Phobius"/>
    </source>
</evidence>
<protein>
    <recommendedName>
        <fullName evidence="14">Phytocyanin domain-containing protein</fullName>
    </recommendedName>
</protein>
<evidence type="ECO:0000256" key="4">
    <source>
        <dbReference type="ARBA" id="ARBA00022723"/>
    </source>
</evidence>
<dbReference type="Pfam" id="PF02298">
    <property type="entry name" value="Cu_bind_like"/>
    <property type="match status" value="1"/>
</dbReference>
<keyword evidence="9 12" id="KW-0472">Membrane</keyword>
<evidence type="ECO:0000256" key="5">
    <source>
        <dbReference type="ARBA" id="ARBA00022729"/>
    </source>
</evidence>
<feature type="signal peptide" evidence="13">
    <location>
        <begin position="1"/>
        <end position="23"/>
    </location>
</feature>
<dbReference type="GO" id="GO:0005886">
    <property type="term" value="C:plasma membrane"/>
    <property type="evidence" value="ECO:0007669"/>
    <property type="project" value="TreeGrafter"/>
</dbReference>
<evidence type="ECO:0000256" key="13">
    <source>
        <dbReference type="SAM" id="SignalP"/>
    </source>
</evidence>
<dbReference type="OrthoDB" id="687943at2759"/>
<proteinExistence type="predicted"/>
<keyword evidence="16" id="KW-1185">Reference proteome</keyword>
<keyword evidence="5 13" id="KW-0732">Signal</keyword>
<gene>
    <name evidence="15" type="ORF">Tsubulata_012796</name>
</gene>
<keyword evidence="6" id="KW-0249">Electron transport</keyword>